<evidence type="ECO:0000313" key="1">
    <source>
        <dbReference type="EMBL" id="WZU65734.1"/>
    </source>
</evidence>
<proteinExistence type="predicted"/>
<protein>
    <submittedName>
        <fullName evidence="1">Uncharacterized protein</fullName>
    </submittedName>
</protein>
<name>A0AAN0M5Z3_9RHOB</name>
<accession>A0AAN0M5Z3</accession>
<dbReference type="KEGG" id="yrh:AABB31_01085"/>
<keyword evidence="1" id="KW-0614">Plasmid</keyword>
<dbReference type="EMBL" id="CP151764">
    <property type="protein sequence ID" value="WZU65734.1"/>
    <property type="molecule type" value="Genomic_DNA"/>
</dbReference>
<keyword evidence="2" id="KW-1185">Reference proteome</keyword>
<sequence>MRSIQAYAVKPSIEYGPYRTPDIWLNCCGCNPYSGHSLRKKNE</sequence>
<geneLocation type="plasmid" evidence="1 2">
    <name>pSS1-5</name>
</geneLocation>
<gene>
    <name evidence="1" type="ORF">AABB31_01085</name>
</gene>
<dbReference type="Proteomes" id="UP001470809">
    <property type="component" value="Plasmid pSS1-5"/>
</dbReference>
<reference evidence="1" key="1">
    <citation type="submission" date="2024-08" db="EMBL/GenBank/DDBJ databases">
        <title>Phylogenomic analyses of a clade within the roseobacter group suggest taxonomic reassignments of species of the genera Aestuariivita, Citreicella, Loktanella, Nautella, Pelagibaca, Ruegeria, Thalassobius, Thiobacimonas and Tropicibacter, and the proposal o.</title>
        <authorList>
            <person name="Jeon C.O."/>
        </authorList>
    </citation>
    <scope>NUCLEOTIDE SEQUENCE</scope>
    <source>
        <strain evidence="1">SS1-5</strain>
        <plasmid evidence="1">pSS1-5</plasmid>
    </source>
</reference>
<dbReference type="AlphaFoldDB" id="A0AAN0M5Z3"/>
<evidence type="ECO:0000313" key="2">
    <source>
        <dbReference type="Proteomes" id="UP001470809"/>
    </source>
</evidence>
<organism evidence="1 2">
    <name type="scientific">Yoonia rhodophyticola</name>
    <dbReference type="NCBI Taxonomy" id="3137370"/>
    <lineage>
        <taxon>Bacteria</taxon>
        <taxon>Pseudomonadati</taxon>
        <taxon>Pseudomonadota</taxon>
        <taxon>Alphaproteobacteria</taxon>
        <taxon>Rhodobacterales</taxon>
        <taxon>Paracoccaceae</taxon>
        <taxon>Yoonia</taxon>
    </lineage>
</organism>
<dbReference type="RefSeq" id="WP_342075068.1">
    <property type="nucleotide sequence ID" value="NZ_CP151764.2"/>
</dbReference>